<feature type="compositionally biased region" description="Polar residues" evidence="4">
    <location>
        <begin position="74"/>
        <end position="87"/>
    </location>
</feature>
<dbReference type="PANTHER" id="PTHR45586:SF1">
    <property type="entry name" value="LIPOPOLYSACCHARIDE ASSEMBLY PROTEIN B"/>
    <property type="match status" value="1"/>
</dbReference>
<accession>W1PMW1</accession>
<keyword evidence="1" id="KW-0677">Repeat</keyword>
<feature type="region of interest" description="Disordered" evidence="4">
    <location>
        <begin position="45"/>
        <end position="87"/>
    </location>
</feature>
<dbReference type="Pfam" id="PF13432">
    <property type="entry name" value="TPR_16"/>
    <property type="match status" value="1"/>
</dbReference>
<evidence type="ECO:0000313" key="5">
    <source>
        <dbReference type="EMBL" id="ERN09051.1"/>
    </source>
</evidence>
<dbReference type="Proteomes" id="UP000017836">
    <property type="component" value="Unassembled WGS sequence"/>
</dbReference>
<evidence type="ECO:0000256" key="3">
    <source>
        <dbReference type="PROSITE-ProRule" id="PRU00339"/>
    </source>
</evidence>
<dbReference type="PROSITE" id="PS50005">
    <property type="entry name" value="TPR"/>
    <property type="match status" value="1"/>
</dbReference>
<protein>
    <recommendedName>
        <fullName evidence="7">Tetratricopeptide repeat-like domain-containing protein</fullName>
    </recommendedName>
</protein>
<dbReference type="SMART" id="SM00028">
    <property type="entry name" value="TPR"/>
    <property type="match status" value="4"/>
</dbReference>
<dbReference type="InterPro" id="IPR019734">
    <property type="entry name" value="TPR_rpt"/>
</dbReference>
<dbReference type="Gene3D" id="1.25.40.10">
    <property type="entry name" value="Tetratricopeptide repeat domain"/>
    <property type="match status" value="1"/>
</dbReference>
<dbReference type="HOGENOM" id="CLU_040977_0_0_1"/>
<dbReference type="AlphaFoldDB" id="W1PMW1"/>
<dbReference type="STRING" id="13333.W1PMW1"/>
<evidence type="ECO:0000256" key="1">
    <source>
        <dbReference type="ARBA" id="ARBA00022737"/>
    </source>
</evidence>
<dbReference type="InterPro" id="IPR011990">
    <property type="entry name" value="TPR-like_helical_dom_sf"/>
</dbReference>
<organism evidence="5 6">
    <name type="scientific">Amborella trichopoda</name>
    <dbReference type="NCBI Taxonomy" id="13333"/>
    <lineage>
        <taxon>Eukaryota</taxon>
        <taxon>Viridiplantae</taxon>
        <taxon>Streptophyta</taxon>
        <taxon>Embryophyta</taxon>
        <taxon>Tracheophyta</taxon>
        <taxon>Spermatophyta</taxon>
        <taxon>Magnoliopsida</taxon>
        <taxon>Amborellales</taxon>
        <taxon>Amborellaceae</taxon>
        <taxon>Amborella</taxon>
    </lineage>
</organism>
<dbReference type="PANTHER" id="PTHR45586">
    <property type="entry name" value="TPR REPEAT-CONTAINING PROTEIN PA4667"/>
    <property type="match status" value="1"/>
</dbReference>
<dbReference type="InterPro" id="IPR051012">
    <property type="entry name" value="CellSynth/LPSAsmb/PSIAsmb"/>
</dbReference>
<dbReference type="SUPFAM" id="SSF48452">
    <property type="entry name" value="TPR-like"/>
    <property type="match status" value="1"/>
</dbReference>
<evidence type="ECO:0008006" key="7">
    <source>
        <dbReference type="Google" id="ProtNLM"/>
    </source>
</evidence>
<name>W1PMW1_AMBTC</name>
<dbReference type="eggNOG" id="ENOG502QS3G">
    <property type="taxonomic scope" value="Eukaryota"/>
</dbReference>
<keyword evidence="2 3" id="KW-0802">TPR repeat</keyword>
<evidence type="ECO:0000256" key="2">
    <source>
        <dbReference type="ARBA" id="ARBA00022803"/>
    </source>
</evidence>
<dbReference type="OMA" id="NRDQWAP"/>
<reference evidence="6" key="1">
    <citation type="journal article" date="2013" name="Science">
        <title>The Amborella genome and the evolution of flowering plants.</title>
        <authorList>
            <consortium name="Amborella Genome Project"/>
        </authorList>
    </citation>
    <scope>NUCLEOTIDE SEQUENCE [LARGE SCALE GENOMIC DNA]</scope>
</reference>
<keyword evidence="6" id="KW-1185">Reference proteome</keyword>
<sequence length="428" mass="47585">MECLLPRTIKTLPKRDRLSQFRERGLHKFCTDDHWGGNFGISCSSSGGRRGFGPEPSKKEKANRYNISGEDSGRTPQQRKSSSVQSDMFSQAPKIVSGLDGNPSKVVVGRDFEEKLEAVRRSALEKVKEEEEKQYRAIDYDGPVESEKTTIGLGTKVGVGVAVLAFGLVFALGDFFPSVSTNNDTVVEEKNLSKEEKDALQARLQKFEAMLASLPKDAEALEGAAVTLAELGEYGRASSLLEKLIKERPAYVDAYRLLGEVKFELKEFEGSASAYRLAASITEKTDLEILRRLTNALLAAKKPDEAVQLLLAARDRINIDTLIPNKRDIPADEQDLPIQVELLLGKAYSDWDHISDAVAVYDRLISIFPDDFRGYLAKGIILKENGKVGDAERMFIQGRDSCLHHEFFNQLTNFILSASVVMEVPEQF</sequence>
<evidence type="ECO:0000256" key="4">
    <source>
        <dbReference type="SAM" id="MobiDB-lite"/>
    </source>
</evidence>
<gene>
    <name evidence="5" type="ORF">AMTR_s00163p00031970</name>
</gene>
<dbReference type="Gramene" id="ERN09051">
    <property type="protein sequence ID" value="ERN09051"/>
    <property type="gene ID" value="AMTR_s00163p00031970"/>
</dbReference>
<feature type="repeat" description="TPR" evidence="3">
    <location>
        <begin position="338"/>
        <end position="371"/>
    </location>
</feature>
<proteinExistence type="predicted"/>
<evidence type="ECO:0000313" key="6">
    <source>
        <dbReference type="Proteomes" id="UP000017836"/>
    </source>
</evidence>
<dbReference type="EMBL" id="KI393052">
    <property type="protein sequence ID" value="ERN09051.1"/>
    <property type="molecule type" value="Genomic_DNA"/>
</dbReference>